<proteinExistence type="predicted"/>
<accession>A0A6C2UJS3</accession>
<keyword evidence="1" id="KW-0732">Signal</keyword>
<organism evidence="3 4">
    <name type="scientific">Pontiella sulfatireligans</name>
    <dbReference type="NCBI Taxonomy" id="2750658"/>
    <lineage>
        <taxon>Bacteria</taxon>
        <taxon>Pseudomonadati</taxon>
        <taxon>Kiritimatiellota</taxon>
        <taxon>Kiritimatiellia</taxon>
        <taxon>Kiritimatiellales</taxon>
        <taxon>Pontiellaceae</taxon>
        <taxon>Pontiella</taxon>
    </lineage>
</organism>
<dbReference type="RefSeq" id="WP_136061774.1">
    <property type="nucleotide sequence ID" value="NZ_CAAHFH010000001.1"/>
</dbReference>
<evidence type="ECO:0000313" key="4">
    <source>
        <dbReference type="Proteomes" id="UP000346198"/>
    </source>
</evidence>
<dbReference type="PROSITE" id="PS51257">
    <property type="entry name" value="PROKAR_LIPOPROTEIN"/>
    <property type="match status" value="1"/>
</dbReference>
<gene>
    <name evidence="3" type="ORF">SCARR_02411</name>
</gene>
<evidence type="ECO:0000259" key="2">
    <source>
        <dbReference type="Pfam" id="PF07589"/>
    </source>
</evidence>
<evidence type="ECO:0000313" key="3">
    <source>
        <dbReference type="EMBL" id="VGO20348.1"/>
    </source>
</evidence>
<dbReference type="InterPro" id="IPR013424">
    <property type="entry name" value="Ice-binding_C"/>
</dbReference>
<feature type="chain" id="PRO_5025361939" description="Ice-binding protein C-terminal domain-containing protein" evidence="1">
    <location>
        <begin position="22"/>
        <end position="330"/>
    </location>
</feature>
<reference evidence="3 4" key="1">
    <citation type="submission" date="2019-04" db="EMBL/GenBank/DDBJ databases">
        <authorList>
            <person name="Van Vliet M D."/>
        </authorList>
    </citation>
    <scope>NUCLEOTIDE SEQUENCE [LARGE SCALE GENOMIC DNA]</scope>
    <source>
        <strain evidence="3 4">F21</strain>
    </source>
</reference>
<name>A0A6C2UJS3_9BACT</name>
<dbReference type="Proteomes" id="UP000346198">
    <property type="component" value="Unassembled WGS sequence"/>
</dbReference>
<dbReference type="EMBL" id="CAAHFH010000001">
    <property type="protein sequence ID" value="VGO20348.1"/>
    <property type="molecule type" value="Genomic_DNA"/>
</dbReference>
<protein>
    <recommendedName>
        <fullName evidence="2">Ice-binding protein C-terminal domain-containing protein</fullName>
    </recommendedName>
</protein>
<sequence>MKNTLIIAVATAGISCQLATASIISGAAVAYYSNPFAGKNISSYDWDGAGNLYWMEGDNNWAAETKVYKYNGSLSTIYSASAFAGTWVAHNDNHIYFDNGSEYAFYKYDVAGGGAPSQVFQQNNAWGYTFHNGGLYISGADGSWNNQLYYSALDASGNLAGPLVTLGQMGSPSGPITFDANGNLFYSAGYTDGKIYKYDAAEIAGAIAGTQLGDAALHEFIDFNSYGLDGATGMDFDDDGNLVASLTAFGSNSKLVEFDIDVSGAYLGTSSVLAESDGRMTTVRNYNGDIYVSDPDGIYQAVPEPGTVALMGVGFGCMAAFRKRRKYMIR</sequence>
<dbReference type="NCBIfam" id="TIGR02595">
    <property type="entry name" value="PEP_CTERM"/>
    <property type="match status" value="1"/>
</dbReference>
<evidence type="ECO:0000256" key="1">
    <source>
        <dbReference type="SAM" id="SignalP"/>
    </source>
</evidence>
<feature type="domain" description="Ice-binding protein C-terminal" evidence="2">
    <location>
        <begin position="301"/>
        <end position="325"/>
    </location>
</feature>
<keyword evidence="4" id="KW-1185">Reference proteome</keyword>
<dbReference type="AlphaFoldDB" id="A0A6C2UJS3"/>
<feature type="signal peptide" evidence="1">
    <location>
        <begin position="1"/>
        <end position="21"/>
    </location>
</feature>
<dbReference type="Pfam" id="PF07589">
    <property type="entry name" value="PEP-CTERM"/>
    <property type="match status" value="1"/>
</dbReference>
<dbReference type="SUPFAM" id="SSF63829">
    <property type="entry name" value="Calcium-dependent phosphotriesterase"/>
    <property type="match status" value="1"/>
</dbReference>